<organism evidence="5 6">
    <name type="scientific">Roseomonas acroporae</name>
    <dbReference type="NCBI Taxonomy" id="2937791"/>
    <lineage>
        <taxon>Bacteria</taxon>
        <taxon>Pseudomonadati</taxon>
        <taxon>Pseudomonadota</taxon>
        <taxon>Alphaproteobacteria</taxon>
        <taxon>Acetobacterales</taxon>
        <taxon>Roseomonadaceae</taxon>
        <taxon>Roseomonas</taxon>
    </lineage>
</organism>
<gene>
    <name evidence="5" type="ORF">M0638_27400</name>
</gene>
<proteinExistence type="predicted"/>
<evidence type="ECO:0000256" key="1">
    <source>
        <dbReference type="ARBA" id="ARBA00004328"/>
    </source>
</evidence>
<dbReference type="RefSeq" id="WP_248670129.1">
    <property type="nucleotide sequence ID" value="NZ_JALPRX010000177.1"/>
</dbReference>
<evidence type="ECO:0000313" key="5">
    <source>
        <dbReference type="EMBL" id="MCK8788087.1"/>
    </source>
</evidence>
<dbReference type="EMBL" id="JALPRX010000177">
    <property type="protein sequence ID" value="MCK8788087.1"/>
    <property type="molecule type" value="Genomic_DNA"/>
</dbReference>
<keyword evidence="2" id="KW-1188">Viral release from host cell</keyword>
<dbReference type="InterPro" id="IPR020991">
    <property type="entry name" value="Connector_podovirus"/>
</dbReference>
<dbReference type="AlphaFoldDB" id="A0A9X1YG57"/>
<keyword evidence="3" id="KW-0231">Viral genome packaging</keyword>
<dbReference type="Pfam" id="PF12236">
    <property type="entry name" value="Head-tail_con"/>
    <property type="match status" value="1"/>
</dbReference>
<sequence>MPLDAAPPRQPSRPAQHEGREVGEMLSRLNRRLASLRAARDPYMATWRELRDFILPARGRLDTQPQPGDTRRGRTEQTRILDRTATKAAADLSAFLMAGMTSPARPWFRLTVPDQDLADVSEVRAWLDEVRDRMNKVFAASNFYNAMATLYTELAGFGTGAVLIVQDYDTVIRCYPLTAGEYMIGLDQRLRADTLYREYVITIGQAAAQFGLENLSIGARQAHEAGRLDQEIVVCHAIEPNERRDRARGDWRRLPWLSVWWEVGRQGERALSIRGFHDFPVIAPRWDVVGSDPYGHGPGEDALPDVKALQFLKRKRARVVDKMAEPPLVAPASLAQSQISVLPNAVNFVSDAATAKLSPLYAMPPHTQSLDLEIAEAREAIRQTFKGDLITMFAASDRREMTAAEVAARSEEKMLMLGPVLERFHDEALNPVIDIVFGIMARGGLLPPIPDLLRGRHVEPDYISLLAQAQKAIGTTAIERVVGFVGNLAQAVPEVLDNLNTDETVGVYHNLLGASPRMLRGDDEVAAIRKARAEAAAKAQAMEQAQAMAASVKQGAEGARLLSETQTGAGQNALSQILGNG</sequence>
<feature type="region of interest" description="Disordered" evidence="4">
    <location>
        <begin position="1"/>
        <end position="22"/>
    </location>
</feature>
<dbReference type="Proteomes" id="UP001139516">
    <property type="component" value="Unassembled WGS sequence"/>
</dbReference>
<reference evidence="5" key="1">
    <citation type="submission" date="2022-04" db="EMBL/GenBank/DDBJ databases">
        <title>Roseomonas acroporae sp. nov., isolated from coral Acropora digitifera.</title>
        <authorList>
            <person name="Sun H."/>
        </authorList>
    </citation>
    <scope>NUCLEOTIDE SEQUENCE</scope>
    <source>
        <strain evidence="5">NAR14</strain>
    </source>
</reference>
<name>A0A9X1YG57_9PROT</name>
<evidence type="ECO:0000256" key="2">
    <source>
        <dbReference type="ARBA" id="ARBA00022612"/>
    </source>
</evidence>
<evidence type="ECO:0000313" key="6">
    <source>
        <dbReference type="Proteomes" id="UP001139516"/>
    </source>
</evidence>
<comment type="subcellular location">
    <subcellularLocation>
        <location evidence="1">Virion</location>
    </subcellularLocation>
</comment>
<evidence type="ECO:0000256" key="4">
    <source>
        <dbReference type="SAM" id="MobiDB-lite"/>
    </source>
</evidence>
<accession>A0A9X1YG57</accession>
<protein>
    <submittedName>
        <fullName evidence="5">Portal protein</fullName>
    </submittedName>
</protein>
<evidence type="ECO:0000256" key="3">
    <source>
        <dbReference type="ARBA" id="ARBA00023219"/>
    </source>
</evidence>
<comment type="caution">
    <text evidence="5">The sequence shown here is derived from an EMBL/GenBank/DDBJ whole genome shotgun (WGS) entry which is preliminary data.</text>
</comment>
<keyword evidence="6" id="KW-1185">Reference proteome</keyword>